<evidence type="ECO:0000313" key="2">
    <source>
        <dbReference type="Proteomes" id="UP001250181"/>
    </source>
</evidence>
<name>A0ABU3QSD3_9ACTN</name>
<proteinExistence type="predicted"/>
<dbReference type="Gene3D" id="3.90.640.10">
    <property type="entry name" value="Actin, Chain A, domain 4"/>
    <property type="match status" value="1"/>
</dbReference>
<dbReference type="SUPFAM" id="SSF53067">
    <property type="entry name" value="Actin-like ATPase domain"/>
    <property type="match status" value="2"/>
</dbReference>
<dbReference type="Gene3D" id="3.30.420.40">
    <property type="match status" value="2"/>
</dbReference>
<dbReference type="RefSeq" id="WP_315880465.1">
    <property type="nucleotide sequence ID" value="NZ_JAWCTQ010000041.1"/>
</dbReference>
<accession>A0ABU3QSD3</accession>
<keyword evidence="2" id="KW-1185">Reference proteome</keyword>
<reference evidence="1 2" key="1">
    <citation type="submission" date="2023-09" db="EMBL/GenBank/DDBJ databases">
        <title>Streptomyces sp. nov.: A antagonism against Alternaria gaisen Producing Streptochlin, Isolated from Tamarix root soil.</title>
        <authorList>
            <person name="Chen Y."/>
        </authorList>
    </citation>
    <scope>NUCLEOTIDE SEQUENCE [LARGE SCALE GENOMIC DNA]</scope>
    <source>
        <strain evidence="1 2">TRM76323</strain>
    </source>
</reference>
<dbReference type="PRINTS" id="PR00190">
    <property type="entry name" value="ACTIN"/>
</dbReference>
<gene>
    <name evidence="1" type="ORF">RND61_25650</name>
</gene>
<sequence length="347" mass="36508">MVDAVVVIDCGSEQVKAGLAGQDAPQVVFPSQVGRRRAPGTSDGVVVVGEQARAMAAGTGQVSQPLLDGKVVHWDDYIKLYRHALLPWPDAAASGGVLMVQHRDRISEQGRCRIVVARQQGAARVAVVDAAVAAAAAVGRTTALVVDIGAAGTRVSAVHRGRPVGPVARSAIGGRDITNHLLHRLTQRGYTFTGRAERGLVQVIKERLCFVALDYDDARKRAEDTSAIEETCELPDGRVASVGVERFACPDRLFRPEDWGLEVPGLPAMVQQVVDAADSGIRADLFAGVVLTGGTALLPGLSERLAKELRALSRGAPVEVVTPTEPGHRAWSGASILAAAGAVPWNL</sequence>
<protein>
    <submittedName>
        <fullName evidence="1">Actin family protein</fullName>
    </submittedName>
</protein>
<dbReference type="InterPro" id="IPR043129">
    <property type="entry name" value="ATPase_NBD"/>
</dbReference>
<dbReference type="Proteomes" id="UP001250181">
    <property type="component" value="Unassembled WGS sequence"/>
</dbReference>
<dbReference type="EMBL" id="JAWCTQ010000041">
    <property type="protein sequence ID" value="MDT9685423.1"/>
    <property type="molecule type" value="Genomic_DNA"/>
</dbReference>
<comment type="caution">
    <text evidence="1">The sequence shown here is derived from an EMBL/GenBank/DDBJ whole genome shotgun (WGS) entry which is preliminary data.</text>
</comment>
<evidence type="ECO:0000313" key="1">
    <source>
        <dbReference type="EMBL" id="MDT9685423.1"/>
    </source>
</evidence>
<dbReference type="PANTHER" id="PTHR11937">
    <property type="entry name" value="ACTIN"/>
    <property type="match status" value="1"/>
</dbReference>
<dbReference type="InterPro" id="IPR004000">
    <property type="entry name" value="Actin"/>
</dbReference>
<organism evidence="1 2">
    <name type="scientific">Streptomyces tamarix</name>
    <dbReference type="NCBI Taxonomy" id="3078565"/>
    <lineage>
        <taxon>Bacteria</taxon>
        <taxon>Bacillati</taxon>
        <taxon>Actinomycetota</taxon>
        <taxon>Actinomycetes</taxon>
        <taxon>Kitasatosporales</taxon>
        <taxon>Streptomycetaceae</taxon>
        <taxon>Streptomyces</taxon>
    </lineage>
</organism>
<dbReference type="Pfam" id="PF00022">
    <property type="entry name" value="Actin"/>
    <property type="match status" value="1"/>
</dbReference>
<dbReference type="SMART" id="SM00268">
    <property type="entry name" value="ACTIN"/>
    <property type="match status" value="1"/>
</dbReference>